<protein>
    <submittedName>
        <fullName evidence="1">Uncharacterized protein</fullName>
    </submittedName>
</protein>
<gene>
    <name evidence="1" type="ORF">A2811_00475</name>
</gene>
<name>A0A1F5ELR5_9BACT</name>
<proteinExistence type="predicted"/>
<comment type="caution">
    <text evidence="1">The sequence shown here is derived from an EMBL/GenBank/DDBJ whole genome shotgun (WGS) entry which is preliminary data.</text>
</comment>
<accession>A0A1F5ELR5</accession>
<dbReference type="Proteomes" id="UP000186670">
    <property type="component" value="Unassembled WGS sequence"/>
</dbReference>
<dbReference type="AlphaFoldDB" id="A0A1F5ELR5"/>
<sequence>MGGEMNKTTAVEKMSQEQILLEILRSDSHEIYGLVVIGKGPDVENFCDSFPVLYYKKDAEIRIRDEEIAFQISSKEFTFKICKDEGNSLRKMLCLCHHMKIVNIKEGHGFRMEAPHP</sequence>
<evidence type="ECO:0000313" key="1">
    <source>
        <dbReference type="EMBL" id="OGD68347.1"/>
    </source>
</evidence>
<dbReference type="EMBL" id="MEZZ01000035">
    <property type="protein sequence ID" value="OGD68347.1"/>
    <property type="molecule type" value="Genomic_DNA"/>
</dbReference>
<reference evidence="1 2" key="1">
    <citation type="journal article" date="2016" name="Nat. Commun.">
        <title>Thousands of microbial genomes shed light on interconnected biogeochemical processes in an aquifer system.</title>
        <authorList>
            <person name="Anantharaman K."/>
            <person name="Brown C.T."/>
            <person name="Hug L.A."/>
            <person name="Sharon I."/>
            <person name="Castelle C.J."/>
            <person name="Probst A.J."/>
            <person name="Thomas B.C."/>
            <person name="Singh A."/>
            <person name="Wilkins M.J."/>
            <person name="Karaoz U."/>
            <person name="Brodie E.L."/>
            <person name="Williams K.H."/>
            <person name="Hubbard S.S."/>
            <person name="Banfield J.F."/>
        </authorList>
    </citation>
    <scope>NUCLEOTIDE SEQUENCE [LARGE SCALE GENOMIC DNA]</scope>
</reference>
<evidence type="ECO:0000313" key="2">
    <source>
        <dbReference type="Proteomes" id="UP000186670"/>
    </source>
</evidence>
<organism evidence="1 2">
    <name type="scientific">Candidatus Campbellbacteria bacterium RIFCSPHIGHO2_01_FULL_34_10</name>
    <dbReference type="NCBI Taxonomy" id="1797577"/>
    <lineage>
        <taxon>Bacteria</taxon>
        <taxon>Candidatus Campbelliibacteriota</taxon>
    </lineage>
</organism>